<protein>
    <submittedName>
        <fullName evidence="1">Uncharacterized protein</fullName>
    </submittedName>
</protein>
<evidence type="ECO:0000313" key="2">
    <source>
        <dbReference type="Proteomes" id="UP000694559"/>
    </source>
</evidence>
<dbReference type="InterPro" id="IPR043140">
    <property type="entry name" value="Ribosomal_uS14_sf"/>
</dbReference>
<dbReference type="Ensembl" id="ENSNNAT00000003935.1">
    <property type="protein sequence ID" value="ENSNNAP00000003757.1"/>
    <property type="gene ID" value="ENSNNAG00000002565.1"/>
</dbReference>
<dbReference type="Gene3D" id="4.10.830.10">
    <property type="entry name" value="30s Ribosomal Protein S14, Chain N"/>
    <property type="match status" value="1"/>
</dbReference>
<organism evidence="1 2">
    <name type="scientific">Naja naja</name>
    <name type="common">Indian cobra</name>
    <dbReference type="NCBI Taxonomy" id="35670"/>
    <lineage>
        <taxon>Eukaryota</taxon>
        <taxon>Metazoa</taxon>
        <taxon>Chordata</taxon>
        <taxon>Craniata</taxon>
        <taxon>Vertebrata</taxon>
        <taxon>Euteleostomi</taxon>
        <taxon>Lepidosauria</taxon>
        <taxon>Squamata</taxon>
        <taxon>Bifurcata</taxon>
        <taxon>Unidentata</taxon>
        <taxon>Episquamata</taxon>
        <taxon>Toxicofera</taxon>
        <taxon>Serpentes</taxon>
        <taxon>Colubroidea</taxon>
        <taxon>Elapidae</taxon>
        <taxon>Elapinae</taxon>
        <taxon>Naja</taxon>
    </lineage>
</organism>
<dbReference type="AlphaFoldDB" id="A0A8C6VB53"/>
<reference evidence="1" key="2">
    <citation type="submission" date="2025-09" db="UniProtKB">
        <authorList>
            <consortium name="Ensembl"/>
        </authorList>
    </citation>
    <scope>IDENTIFICATION</scope>
</reference>
<reference evidence="1" key="1">
    <citation type="submission" date="2025-08" db="UniProtKB">
        <authorList>
            <consortium name="Ensembl"/>
        </authorList>
    </citation>
    <scope>IDENTIFICATION</scope>
</reference>
<proteinExistence type="predicted"/>
<sequence>MGHQQLYWSHPGTGKSLGLAQPASLPLCSRAWSNRHRLILKYSFNMCCHFIKMIDRKIDR</sequence>
<name>A0A8C6VB53_NAJNA</name>
<accession>A0A8C6VB53</accession>
<evidence type="ECO:0000313" key="1">
    <source>
        <dbReference type="Ensembl" id="ENSNNAP00000003757.1"/>
    </source>
</evidence>
<keyword evidence="2" id="KW-1185">Reference proteome</keyword>
<dbReference type="Proteomes" id="UP000694559">
    <property type="component" value="Unplaced"/>
</dbReference>
<dbReference type="OrthoDB" id="10252683at2759"/>